<evidence type="ECO:0000256" key="5">
    <source>
        <dbReference type="PROSITE-ProRule" id="PRU01240"/>
    </source>
</evidence>
<evidence type="ECO:0000313" key="9">
    <source>
        <dbReference type="Proteomes" id="UP000321058"/>
    </source>
</evidence>
<feature type="active site" description="Charge relay system" evidence="5">
    <location>
        <position position="382"/>
    </location>
</feature>
<name>A0A512NNP9_9HYPH</name>
<evidence type="ECO:0000256" key="1">
    <source>
        <dbReference type="ARBA" id="ARBA00011073"/>
    </source>
</evidence>
<feature type="compositionally biased region" description="Basic and acidic residues" evidence="6">
    <location>
        <begin position="553"/>
        <end position="563"/>
    </location>
</feature>
<dbReference type="RefSeq" id="WP_147155928.1">
    <property type="nucleotide sequence ID" value="NZ_BKAJ01000171.1"/>
</dbReference>
<keyword evidence="4 5" id="KW-0720">Serine protease</keyword>
<comment type="similarity">
    <text evidence="1 5">Belongs to the peptidase S8 family.</text>
</comment>
<evidence type="ECO:0000256" key="3">
    <source>
        <dbReference type="ARBA" id="ARBA00022801"/>
    </source>
</evidence>
<dbReference type="SUPFAM" id="SSF55486">
    <property type="entry name" value="Metalloproteases ('zincins'), catalytic domain"/>
    <property type="match status" value="1"/>
</dbReference>
<dbReference type="OrthoDB" id="178184at2"/>
<dbReference type="AlphaFoldDB" id="A0A512NNP9"/>
<gene>
    <name evidence="8" type="ORF">RSO01_77520</name>
</gene>
<evidence type="ECO:0000256" key="4">
    <source>
        <dbReference type="ARBA" id="ARBA00022825"/>
    </source>
</evidence>
<keyword evidence="2 5" id="KW-0645">Protease</keyword>
<dbReference type="Pfam" id="PF00082">
    <property type="entry name" value="Peptidase_S8"/>
    <property type="match status" value="1"/>
</dbReference>
<dbReference type="Proteomes" id="UP000321058">
    <property type="component" value="Unassembled WGS sequence"/>
</dbReference>
<dbReference type="Gene3D" id="3.40.50.200">
    <property type="entry name" value="Peptidase S8/S53 domain"/>
    <property type="match status" value="1"/>
</dbReference>
<evidence type="ECO:0000256" key="6">
    <source>
        <dbReference type="SAM" id="MobiDB-lite"/>
    </source>
</evidence>
<dbReference type="InterPro" id="IPR000209">
    <property type="entry name" value="Peptidase_S8/S53_dom"/>
</dbReference>
<accession>A0A512NNP9</accession>
<feature type="active site" description="Charge relay system" evidence="5">
    <location>
        <position position="206"/>
    </location>
</feature>
<evidence type="ECO:0000313" key="8">
    <source>
        <dbReference type="EMBL" id="GEP60586.1"/>
    </source>
</evidence>
<feature type="active site" description="Charge relay system" evidence="5">
    <location>
        <position position="161"/>
    </location>
</feature>
<dbReference type="CDD" id="cd09598">
    <property type="entry name" value="M4_like"/>
    <property type="match status" value="1"/>
</dbReference>
<dbReference type="SUPFAM" id="SSF52743">
    <property type="entry name" value="Subtilisin-like"/>
    <property type="match status" value="1"/>
</dbReference>
<dbReference type="GO" id="GO:0006508">
    <property type="term" value="P:proteolysis"/>
    <property type="evidence" value="ECO:0007669"/>
    <property type="project" value="UniProtKB-KW"/>
</dbReference>
<sequence>MAERTLDILIKANRQAAGGRFAVAGTEFALQPLMPSIDRPTGPALAAAPVWQLATAQSRLNPWDACHALLADGLGVAGGNVAIAEPDLEQSWLWTTPNRQAMGIAAVCDPAPPNSDVYAVGNTNLWFVDESHSQLEEASSQVAAPNPGTSPRRVVRIAHLDTGYDPNHATKPRFLNTALARNFVDADRPNDATDQPTALLNPMFGHGTGTLSILAGNNIDGESFGAAGNFDIVPIRVANWVVLFKNSAIARALDYVHSLCASEDTRVHVVTMSMGGIASAAWADAVNALYERGVFVVTAAGNNFGNLPTRFIVYPARFNRVIAACGVMADGRPYADLPIRKMAGCYGPSAKDPTSMGAYTPNVPWAKFGCPNTVDMDGGGTSAATPQVAAAAALWIQKNKAALEAYGEDWMRVEATRQALLNNAAPPAASQMGRVGRGVLRSNEALAMAPPAQAALRKTPADSASFPILRVLTGLGLAAAPPERQNMFELEALQISQQSHDVERLLDEYDALGPDAGPAATIKAQRIAEALLDHPTISSALKQRLRQATPRPVKVEAPAKADPDAAPPTDMPPPSNRAVAPELPVPPVRRLWVYARDPLLNTDMNYFDLNEVELCVPWENDLKAGPVGEYLEVVDIDPPGGRAYVPVDLNHPSLLAQSGYRPTEGNPQFHQQMVYAVAMKTIGHFEQALGRVALWAPRFASLNGKRTSRFVRRLRIYPHALREANAYYSPEKCALLFGYFRASGSSVGNLPGGLVFNCLSHDIVAHETTHALLDGLHPRYKVPSGLDMLAFHEAFADIVALFQHFTIPTVLNAAIREARGDMNLSERLAGLAVQFGDAIGAHGALRSAIGRPPKADEYKTTTEPHARGALLVAAVFAAFRRVYERRTRDLVRLATGGTGVLAAGDIPNDLANRLAKEAASVADSILGICIRALDYCPPIDLTFGEYLRALITADRELVPDDADGYRVAFIASFRERGIFPPGVQNLSVDTLTWQRPDVAPDALAAIKAAKSVRWRRNSDRDDVFRDWNQAAARLYIDVLDKPETPDAFFAALGLVRANAPGQPLRQVMIDGKKGKVSRIEIGSVRPAWRVAPNGDILSDIIVEMTQRWKPDDGGGKSFRGGCTIICDLDSGDVRYVIRKRVGNTIRTNEELGFRGALAEAGDHGAGYFDDAKGGEPFAMMHRGL</sequence>
<feature type="domain" description="Peptidase S8/S53" evidence="7">
    <location>
        <begin position="155"/>
        <end position="426"/>
    </location>
</feature>
<feature type="compositionally biased region" description="Pro residues" evidence="6">
    <location>
        <begin position="565"/>
        <end position="575"/>
    </location>
</feature>
<dbReference type="GO" id="GO:0004252">
    <property type="term" value="F:serine-type endopeptidase activity"/>
    <property type="evidence" value="ECO:0007669"/>
    <property type="project" value="UniProtKB-UniRule"/>
</dbReference>
<comment type="caution">
    <text evidence="8">The sequence shown here is derived from an EMBL/GenBank/DDBJ whole genome shotgun (WGS) entry which is preliminary data.</text>
</comment>
<reference evidence="8 9" key="1">
    <citation type="submission" date="2019-07" db="EMBL/GenBank/DDBJ databases">
        <title>Whole genome shotgun sequence of Reyranella soli NBRC 108950.</title>
        <authorList>
            <person name="Hosoyama A."/>
            <person name="Uohara A."/>
            <person name="Ohji S."/>
            <person name="Ichikawa N."/>
        </authorList>
    </citation>
    <scope>NUCLEOTIDE SEQUENCE [LARGE SCALE GENOMIC DNA]</scope>
    <source>
        <strain evidence="8 9">NBRC 108950</strain>
    </source>
</reference>
<keyword evidence="9" id="KW-1185">Reference proteome</keyword>
<organism evidence="8 9">
    <name type="scientific">Reyranella soli</name>
    <dbReference type="NCBI Taxonomy" id="1230389"/>
    <lineage>
        <taxon>Bacteria</taxon>
        <taxon>Pseudomonadati</taxon>
        <taxon>Pseudomonadota</taxon>
        <taxon>Alphaproteobacteria</taxon>
        <taxon>Hyphomicrobiales</taxon>
        <taxon>Reyranellaceae</taxon>
        <taxon>Reyranella</taxon>
    </lineage>
</organism>
<dbReference type="EMBL" id="BKAJ01000171">
    <property type="protein sequence ID" value="GEP60586.1"/>
    <property type="molecule type" value="Genomic_DNA"/>
</dbReference>
<proteinExistence type="inferred from homology"/>
<dbReference type="CDD" id="cd00306">
    <property type="entry name" value="Peptidases_S8_S53"/>
    <property type="match status" value="1"/>
</dbReference>
<protein>
    <recommendedName>
        <fullName evidence="7">Peptidase S8/S53 domain-containing protein</fullName>
    </recommendedName>
</protein>
<dbReference type="InterPro" id="IPR036852">
    <property type="entry name" value="Peptidase_S8/S53_dom_sf"/>
</dbReference>
<keyword evidence="3 5" id="KW-0378">Hydrolase</keyword>
<evidence type="ECO:0000259" key="7">
    <source>
        <dbReference type="Pfam" id="PF00082"/>
    </source>
</evidence>
<dbReference type="PROSITE" id="PS00138">
    <property type="entry name" value="SUBTILASE_SER"/>
    <property type="match status" value="1"/>
</dbReference>
<dbReference type="PROSITE" id="PS51892">
    <property type="entry name" value="SUBTILASE"/>
    <property type="match status" value="1"/>
</dbReference>
<dbReference type="InterPro" id="IPR023828">
    <property type="entry name" value="Peptidase_S8_Ser-AS"/>
</dbReference>
<dbReference type="InterPro" id="IPR050131">
    <property type="entry name" value="Peptidase_S8_subtilisin-like"/>
</dbReference>
<feature type="region of interest" description="Disordered" evidence="6">
    <location>
        <begin position="544"/>
        <end position="581"/>
    </location>
</feature>
<evidence type="ECO:0000256" key="2">
    <source>
        <dbReference type="ARBA" id="ARBA00022670"/>
    </source>
</evidence>
<dbReference type="PANTHER" id="PTHR43806:SF11">
    <property type="entry name" value="CEREVISIN-RELATED"/>
    <property type="match status" value="1"/>
</dbReference>
<dbReference type="PANTHER" id="PTHR43806">
    <property type="entry name" value="PEPTIDASE S8"/>
    <property type="match status" value="1"/>
</dbReference>